<dbReference type="InterPro" id="IPR011606">
    <property type="entry name" value="Brnchd-chn_aa_trnsp_permease"/>
</dbReference>
<evidence type="ECO:0008006" key="10">
    <source>
        <dbReference type="Google" id="ProtNLM"/>
    </source>
</evidence>
<reference evidence="9" key="1">
    <citation type="journal article" date="2015" name="Nature">
        <title>Complex archaea that bridge the gap between prokaryotes and eukaryotes.</title>
        <authorList>
            <person name="Spang A."/>
            <person name="Saw J.H."/>
            <person name="Jorgensen S.L."/>
            <person name="Zaremba-Niedzwiedzka K."/>
            <person name="Martijn J."/>
            <person name="Lind A.E."/>
            <person name="van Eijk R."/>
            <person name="Schleper C."/>
            <person name="Guy L."/>
            <person name="Ettema T.J."/>
        </authorList>
    </citation>
    <scope>NUCLEOTIDE SEQUENCE</scope>
</reference>
<dbReference type="Pfam" id="PF03591">
    <property type="entry name" value="AzlC"/>
    <property type="match status" value="1"/>
</dbReference>
<evidence type="ECO:0000256" key="7">
    <source>
        <dbReference type="ARBA" id="ARBA00023136"/>
    </source>
</evidence>
<keyword evidence="6 8" id="KW-1133">Transmembrane helix</keyword>
<dbReference type="PANTHER" id="PTHR34979:SF1">
    <property type="entry name" value="INNER MEMBRANE PROTEIN YGAZ"/>
    <property type="match status" value="1"/>
</dbReference>
<comment type="subcellular location">
    <subcellularLocation>
        <location evidence="1">Cell membrane</location>
        <topology evidence="1">Multi-pass membrane protein</topology>
    </subcellularLocation>
</comment>
<evidence type="ECO:0000313" key="9">
    <source>
        <dbReference type="EMBL" id="KKM27755.1"/>
    </source>
</evidence>
<sequence length="238" mass="24944">MKSGWLRGMAHGAPFLIVLAPFATLFGVVATEASLRLDQVLGFSALVIAGSAQFAALQMMVEDAPLWAVMATALAINLRMAMYSAALVPHLGTAPLWQRALVAYVNFDQTYAASVVEYEARPAMSTAEKLGYFLGVATPLVPSWYAFTLVGALLGTRIPESWALDFTLPITFIALLGPMLRTPAHIAAAATSVVVALALSGLPSGLGLLIAAACAMAVGAMAELWAEKRAARRAGHAT</sequence>
<evidence type="ECO:0000256" key="8">
    <source>
        <dbReference type="SAM" id="Phobius"/>
    </source>
</evidence>
<name>A0A0F9LJY7_9ZZZZ</name>
<accession>A0A0F9LJY7</accession>
<organism evidence="9">
    <name type="scientific">marine sediment metagenome</name>
    <dbReference type="NCBI Taxonomy" id="412755"/>
    <lineage>
        <taxon>unclassified sequences</taxon>
        <taxon>metagenomes</taxon>
        <taxon>ecological metagenomes</taxon>
    </lineage>
</organism>
<dbReference type="PANTHER" id="PTHR34979">
    <property type="entry name" value="INNER MEMBRANE PROTEIN YGAZ"/>
    <property type="match status" value="1"/>
</dbReference>
<evidence type="ECO:0000256" key="5">
    <source>
        <dbReference type="ARBA" id="ARBA00022692"/>
    </source>
</evidence>
<keyword evidence="4" id="KW-1003">Cell membrane</keyword>
<dbReference type="AlphaFoldDB" id="A0A0F9LJY7"/>
<feature type="transmembrane region" description="Helical" evidence="8">
    <location>
        <begin position="205"/>
        <end position="226"/>
    </location>
</feature>
<evidence type="ECO:0000256" key="4">
    <source>
        <dbReference type="ARBA" id="ARBA00022475"/>
    </source>
</evidence>
<evidence type="ECO:0000256" key="2">
    <source>
        <dbReference type="ARBA" id="ARBA00010735"/>
    </source>
</evidence>
<feature type="transmembrane region" description="Helical" evidence="8">
    <location>
        <begin position="40"/>
        <end position="57"/>
    </location>
</feature>
<dbReference type="GO" id="GO:0005886">
    <property type="term" value="C:plasma membrane"/>
    <property type="evidence" value="ECO:0007669"/>
    <property type="project" value="UniProtKB-SubCell"/>
</dbReference>
<keyword evidence="5 8" id="KW-0812">Transmembrane</keyword>
<dbReference type="GO" id="GO:1903785">
    <property type="term" value="P:L-valine transmembrane transport"/>
    <property type="evidence" value="ECO:0007669"/>
    <property type="project" value="TreeGrafter"/>
</dbReference>
<feature type="transmembrane region" description="Helical" evidence="8">
    <location>
        <begin position="166"/>
        <end position="199"/>
    </location>
</feature>
<keyword evidence="3" id="KW-0813">Transport</keyword>
<evidence type="ECO:0000256" key="6">
    <source>
        <dbReference type="ARBA" id="ARBA00022989"/>
    </source>
</evidence>
<evidence type="ECO:0000256" key="1">
    <source>
        <dbReference type="ARBA" id="ARBA00004651"/>
    </source>
</evidence>
<comment type="caution">
    <text evidence="9">The sequence shown here is derived from an EMBL/GenBank/DDBJ whole genome shotgun (WGS) entry which is preliminary data.</text>
</comment>
<keyword evidence="7 8" id="KW-0472">Membrane</keyword>
<feature type="transmembrane region" description="Helical" evidence="8">
    <location>
        <begin position="130"/>
        <end position="154"/>
    </location>
</feature>
<feature type="transmembrane region" description="Helical" evidence="8">
    <location>
        <begin position="64"/>
        <end position="86"/>
    </location>
</feature>
<proteinExistence type="inferred from homology"/>
<gene>
    <name evidence="9" type="ORF">LCGC14_1571570</name>
</gene>
<comment type="similarity">
    <text evidence="2">Belongs to the AzlC family.</text>
</comment>
<evidence type="ECO:0000256" key="3">
    <source>
        <dbReference type="ARBA" id="ARBA00022448"/>
    </source>
</evidence>
<dbReference type="EMBL" id="LAZR01012262">
    <property type="protein sequence ID" value="KKM27755.1"/>
    <property type="molecule type" value="Genomic_DNA"/>
</dbReference>
<protein>
    <recommendedName>
        <fullName evidence="10">AzlC family protein</fullName>
    </recommendedName>
</protein>